<sequence>GQHLIQHCVIIQRDEKGYGLTVTGDNPVYVQSVKEGGAAHRTGVQVGDKIVKVNGTDVREFNHIEVVNLIKCK</sequence>
<dbReference type="SMART" id="SM00228">
    <property type="entry name" value="PDZ"/>
    <property type="match status" value="1"/>
</dbReference>
<dbReference type="Proteomes" id="UP001159428">
    <property type="component" value="Unassembled WGS sequence"/>
</dbReference>
<dbReference type="GO" id="GO:0007186">
    <property type="term" value="P:G protein-coupled receptor signaling pathway"/>
    <property type="evidence" value="ECO:0007669"/>
    <property type="project" value="TreeGrafter"/>
</dbReference>
<dbReference type="AlphaFoldDB" id="A0AAU9XGI8"/>
<feature type="domain" description="PDZ" evidence="1">
    <location>
        <begin position="8"/>
        <end position="73"/>
    </location>
</feature>
<keyword evidence="3" id="KW-1185">Reference proteome</keyword>
<evidence type="ECO:0000259" key="1">
    <source>
        <dbReference type="PROSITE" id="PS50106"/>
    </source>
</evidence>
<reference evidence="2 3" key="1">
    <citation type="submission" date="2022-05" db="EMBL/GenBank/DDBJ databases">
        <authorList>
            <consortium name="Genoscope - CEA"/>
            <person name="William W."/>
        </authorList>
    </citation>
    <scope>NUCLEOTIDE SEQUENCE [LARGE SCALE GENOMIC DNA]</scope>
</reference>
<dbReference type="GO" id="GO:0005085">
    <property type="term" value="F:guanyl-nucleotide exchange factor activity"/>
    <property type="evidence" value="ECO:0007669"/>
    <property type="project" value="TreeGrafter"/>
</dbReference>
<protein>
    <recommendedName>
        <fullName evidence="1">PDZ domain-containing protein</fullName>
    </recommendedName>
</protein>
<proteinExistence type="predicted"/>
<dbReference type="PANTHER" id="PTHR45872">
    <property type="entry name" value="RHO GUANINE NUCLEOTIDE EXCHANGE FACTOR 2, ISOFORM D"/>
    <property type="match status" value="1"/>
</dbReference>
<dbReference type="Gene3D" id="2.30.42.10">
    <property type="match status" value="1"/>
</dbReference>
<dbReference type="PROSITE" id="PS50106">
    <property type="entry name" value="PDZ"/>
    <property type="match status" value="1"/>
</dbReference>
<evidence type="ECO:0000313" key="2">
    <source>
        <dbReference type="EMBL" id="CAH3146968.1"/>
    </source>
</evidence>
<name>A0AAU9XGI8_9CNID</name>
<dbReference type="InterPro" id="IPR001478">
    <property type="entry name" value="PDZ"/>
</dbReference>
<gene>
    <name evidence="2" type="ORF">PMEA_00023208</name>
</gene>
<dbReference type="SUPFAM" id="SSF50156">
    <property type="entry name" value="PDZ domain-like"/>
    <property type="match status" value="1"/>
</dbReference>
<dbReference type="Pfam" id="PF00595">
    <property type="entry name" value="PDZ"/>
    <property type="match status" value="1"/>
</dbReference>
<dbReference type="InterPro" id="IPR036034">
    <property type="entry name" value="PDZ_sf"/>
</dbReference>
<dbReference type="EMBL" id="CALNXJ010000042">
    <property type="protein sequence ID" value="CAH3146968.1"/>
    <property type="molecule type" value="Genomic_DNA"/>
</dbReference>
<evidence type="ECO:0000313" key="3">
    <source>
        <dbReference type="Proteomes" id="UP001159428"/>
    </source>
</evidence>
<organism evidence="2 3">
    <name type="scientific">Pocillopora meandrina</name>
    <dbReference type="NCBI Taxonomy" id="46732"/>
    <lineage>
        <taxon>Eukaryota</taxon>
        <taxon>Metazoa</taxon>
        <taxon>Cnidaria</taxon>
        <taxon>Anthozoa</taxon>
        <taxon>Hexacorallia</taxon>
        <taxon>Scleractinia</taxon>
        <taxon>Astrocoeniina</taxon>
        <taxon>Pocilloporidae</taxon>
        <taxon>Pocillopora</taxon>
    </lineage>
</organism>
<feature type="non-terminal residue" evidence="2">
    <location>
        <position position="73"/>
    </location>
</feature>
<dbReference type="PANTHER" id="PTHR45872:SF2">
    <property type="entry name" value="RHO GUANINE NUCLEOTIDE EXCHANGE FACTOR 2, ISOFORM D"/>
    <property type="match status" value="1"/>
</dbReference>
<dbReference type="GO" id="GO:0005737">
    <property type="term" value="C:cytoplasm"/>
    <property type="evidence" value="ECO:0007669"/>
    <property type="project" value="TreeGrafter"/>
</dbReference>
<accession>A0AAU9XGI8</accession>
<dbReference type="GO" id="GO:0001664">
    <property type="term" value="F:G protein-coupled receptor binding"/>
    <property type="evidence" value="ECO:0007669"/>
    <property type="project" value="TreeGrafter"/>
</dbReference>
<comment type="caution">
    <text evidence="2">The sequence shown here is derived from an EMBL/GenBank/DDBJ whole genome shotgun (WGS) entry which is preliminary data.</text>
</comment>
<feature type="non-terminal residue" evidence="2">
    <location>
        <position position="1"/>
    </location>
</feature>